<dbReference type="GO" id="GO:0006974">
    <property type="term" value="P:DNA damage response"/>
    <property type="evidence" value="ECO:0007669"/>
    <property type="project" value="UniProtKB-ARBA"/>
</dbReference>
<dbReference type="CDD" id="cd00084">
    <property type="entry name" value="HMG-box_SF"/>
    <property type="match status" value="1"/>
</dbReference>
<feature type="compositionally biased region" description="Acidic residues" evidence="1">
    <location>
        <begin position="21"/>
        <end position="39"/>
    </location>
</feature>
<dbReference type="InterPro" id="IPR006640">
    <property type="entry name" value="SprT-like_domain"/>
</dbReference>
<organism evidence="3 4">
    <name type="scientific">Loa loa</name>
    <name type="common">Eye worm</name>
    <name type="synonym">Filaria loa</name>
    <dbReference type="NCBI Taxonomy" id="7209"/>
    <lineage>
        <taxon>Eukaryota</taxon>
        <taxon>Metazoa</taxon>
        <taxon>Ecdysozoa</taxon>
        <taxon>Nematoda</taxon>
        <taxon>Chromadorea</taxon>
        <taxon>Rhabditida</taxon>
        <taxon>Spirurina</taxon>
        <taxon>Spiruromorpha</taxon>
        <taxon>Filarioidea</taxon>
        <taxon>Onchocercidae</taxon>
        <taxon>Loa</taxon>
    </lineage>
</organism>
<dbReference type="InParanoid" id="A0A1I7W554"/>
<accession>A0A1I7W554</accession>
<dbReference type="WBParaSite" id="EN70_9774">
    <property type="protein sequence ID" value="EN70_9774"/>
    <property type="gene ID" value="EN70_9774"/>
</dbReference>
<dbReference type="Pfam" id="PF17283">
    <property type="entry name" value="Zn_ribbon_SprT"/>
    <property type="match status" value="1"/>
</dbReference>
<evidence type="ECO:0000259" key="2">
    <source>
        <dbReference type="PROSITE" id="PS50006"/>
    </source>
</evidence>
<gene>
    <name evidence="4" type="primary">LOAG_04258</name>
</gene>
<feature type="compositionally biased region" description="Polar residues" evidence="1">
    <location>
        <begin position="1"/>
        <end position="14"/>
    </location>
</feature>
<proteinExistence type="predicted"/>
<dbReference type="PROSITE" id="PS50006">
    <property type="entry name" value="FHA_DOMAIN"/>
    <property type="match status" value="1"/>
</dbReference>
<name>A0A1I7W554_LOALO</name>
<feature type="domain" description="FHA" evidence="2">
    <location>
        <begin position="301"/>
        <end position="344"/>
    </location>
</feature>
<dbReference type="AlphaFoldDB" id="A0A1I7W554"/>
<evidence type="ECO:0000256" key="1">
    <source>
        <dbReference type="SAM" id="MobiDB-lite"/>
    </source>
</evidence>
<sequence length="607" mass="70542">MRLQSDNHNMSQYQRVVIDDTSSDDDDDADDDYDDDADNDIDRTQDDISEDDESSDTNIQNVTRLLETLSFTKRNTYGHRIDRTDDEITSISENTYLEDSFLVKDDISFEEYLSNTSSDEESFKKKRSIYNRQNRKIVRKEADKEIAKSSSLFRSSLSDVSINNEKVSTLFELYPELEKNVNLEGNPLNNDRVEIHSECVESDESSDEKFEKYLDEVKTQSSVTKTHESRDLDGFIMTDNEPVIECSSECDSNSSDRSNDVQLIGKVMKHIGDEKIRHHNTSRNISNEHAMHWHHPTMESDVLGKIKQEKDANLLLESQNASNIHGKLPKDDDEIFLLALSQNGPVHRVAQKYTAVKFARIREELTAKLFDVYRRRCFENKLDANMVLEWNARLRLTAGRCRCKPNGTADIELSIKVCDTPERLRDTLLHEMCHAAVWVIDHIHKGGHGPAWKYWVYQCQKVFPSLPLVERCHNYIIDAKYLYICDRCGQTIKRHSKSLDTDRKICGICQGHFILRSRDGKEFSTRPANTFAQFVKENYRTERKPGIKPAEIMKILSLRFKEAIFCLRKTGQNMYRLYTVPHRKDIELRKLKLSFLLSMRDSVVKYQ</sequence>
<dbReference type="PANTHER" id="PTHR23099:SF0">
    <property type="entry name" value="GERM CELL NUCLEAR ACIDIC PROTEIN"/>
    <property type="match status" value="1"/>
</dbReference>
<dbReference type="STRING" id="7209.A0A1I7W554"/>
<dbReference type="SMART" id="SM00731">
    <property type="entry name" value="SprT"/>
    <property type="match status" value="1"/>
</dbReference>
<keyword evidence="3" id="KW-1185">Reference proteome</keyword>
<dbReference type="InterPro" id="IPR000253">
    <property type="entry name" value="FHA_dom"/>
</dbReference>
<protein>
    <submittedName>
        <fullName evidence="4">FHA domain-containing protein</fullName>
    </submittedName>
</protein>
<evidence type="ECO:0000313" key="4">
    <source>
        <dbReference type="WBParaSite" id="EN70_9774"/>
    </source>
</evidence>
<reference evidence="4" key="2">
    <citation type="submission" date="2016-11" db="UniProtKB">
        <authorList>
            <consortium name="WormBaseParasite"/>
        </authorList>
    </citation>
    <scope>IDENTIFICATION</scope>
</reference>
<dbReference type="eggNOG" id="KOG3854">
    <property type="taxonomic scope" value="Eukaryota"/>
</dbReference>
<dbReference type="OrthoDB" id="20772at2759"/>
<feature type="region of interest" description="Disordered" evidence="1">
    <location>
        <begin position="1"/>
        <end position="57"/>
    </location>
</feature>
<dbReference type="PANTHER" id="PTHR23099">
    <property type="entry name" value="TRANSCRIPTIONAL REGULATOR"/>
    <property type="match status" value="1"/>
</dbReference>
<dbReference type="Proteomes" id="UP000095285">
    <property type="component" value="Unassembled WGS sequence"/>
</dbReference>
<reference evidence="3" key="1">
    <citation type="submission" date="2012-04" db="EMBL/GenBank/DDBJ databases">
        <title>The Genome Sequence of Loa loa.</title>
        <authorList>
            <consortium name="The Broad Institute Genome Sequencing Platform"/>
            <consortium name="Broad Institute Genome Sequencing Center for Infectious Disease"/>
            <person name="Nutman T.B."/>
            <person name="Fink D.L."/>
            <person name="Russ C."/>
            <person name="Young S."/>
            <person name="Zeng Q."/>
            <person name="Gargeya S."/>
            <person name="Alvarado L."/>
            <person name="Berlin A."/>
            <person name="Chapman S.B."/>
            <person name="Chen Z."/>
            <person name="Freedman E."/>
            <person name="Gellesch M."/>
            <person name="Goldberg J."/>
            <person name="Griggs A."/>
            <person name="Gujja S."/>
            <person name="Heilman E.R."/>
            <person name="Heiman D."/>
            <person name="Howarth C."/>
            <person name="Mehta T."/>
            <person name="Neiman D."/>
            <person name="Pearson M."/>
            <person name="Roberts A."/>
            <person name="Saif S."/>
            <person name="Shea T."/>
            <person name="Shenoy N."/>
            <person name="Sisk P."/>
            <person name="Stolte C."/>
            <person name="Sykes S."/>
            <person name="White J."/>
            <person name="Yandava C."/>
            <person name="Haas B."/>
            <person name="Henn M.R."/>
            <person name="Nusbaum C."/>
            <person name="Birren B."/>
        </authorList>
    </citation>
    <scope>NUCLEOTIDE SEQUENCE [LARGE SCALE GENOMIC DNA]</scope>
</reference>
<dbReference type="InterPro" id="IPR035240">
    <property type="entry name" value="SprT_Zn_ribbon"/>
</dbReference>
<dbReference type="Pfam" id="PF10263">
    <property type="entry name" value="SprT-like"/>
    <property type="match status" value="1"/>
</dbReference>
<dbReference type="GO" id="GO:0005634">
    <property type="term" value="C:nucleus"/>
    <property type="evidence" value="ECO:0007669"/>
    <property type="project" value="TreeGrafter"/>
</dbReference>
<evidence type="ECO:0000313" key="3">
    <source>
        <dbReference type="Proteomes" id="UP000095285"/>
    </source>
</evidence>